<dbReference type="InterPro" id="IPR036388">
    <property type="entry name" value="WH-like_DNA-bd_sf"/>
</dbReference>
<dbReference type="GO" id="GO:0003700">
    <property type="term" value="F:DNA-binding transcription factor activity"/>
    <property type="evidence" value="ECO:0007669"/>
    <property type="project" value="InterPro"/>
</dbReference>
<dbReference type="Proteomes" id="UP000010105">
    <property type="component" value="Plasmid pSYMBR3459"/>
</dbReference>
<dbReference type="PANTHER" id="PTHR30427:SF1">
    <property type="entry name" value="TRANSCRIPTIONAL ACTIVATOR PROTEIN LYSR"/>
    <property type="match status" value="1"/>
</dbReference>
<dbReference type="PANTHER" id="PTHR30427">
    <property type="entry name" value="TRANSCRIPTIONAL ACTIVATOR PROTEIN LYSR"/>
    <property type="match status" value="1"/>
</dbReference>
<proteinExistence type="inferred from homology"/>
<dbReference type="eggNOG" id="COG0583">
    <property type="taxonomic scope" value="Bacteria"/>
</dbReference>
<dbReference type="GO" id="GO:0010628">
    <property type="term" value="P:positive regulation of gene expression"/>
    <property type="evidence" value="ECO:0007669"/>
    <property type="project" value="TreeGrafter"/>
</dbReference>
<dbReference type="InterPro" id="IPR005119">
    <property type="entry name" value="LysR_subst-bd"/>
</dbReference>
<dbReference type="GO" id="GO:0043565">
    <property type="term" value="F:sequence-specific DNA binding"/>
    <property type="evidence" value="ECO:0007669"/>
    <property type="project" value="TreeGrafter"/>
</dbReference>
<keyword evidence="6" id="KW-0614">Plasmid</keyword>
<evidence type="ECO:0000256" key="4">
    <source>
        <dbReference type="ARBA" id="ARBA00023163"/>
    </source>
</evidence>
<evidence type="ECO:0000256" key="3">
    <source>
        <dbReference type="ARBA" id="ARBA00023125"/>
    </source>
</evidence>
<accession>K0E1W3</accession>
<dbReference type="InterPro" id="IPR036390">
    <property type="entry name" value="WH_DNA-bd_sf"/>
</dbReference>
<dbReference type="SUPFAM" id="SSF46785">
    <property type="entry name" value="Winged helix' DNA-binding domain"/>
    <property type="match status" value="1"/>
</dbReference>
<protein>
    <submittedName>
        <fullName evidence="6">Transcriptional activator protein lysR</fullName>
    </submittedName>
</protein>
<dbReference type="Pfam" id="PF03466">
    <property type="entry name" value="LysR_substrate"/>
    <property type="match status" value="1"/>
</dbReference>
<keyword evidence="3" id="KW-0238">DNA-binding</keyword>
<dbReference type="Pfam" id="PF00126">
    <property type="entry name" value="HTH_1"/>
    <property type="match status" value="1"/>
</dbReference>
<organism evidence="6 7">
    <name type="scientific">Paraburkholderia phenoliruptrix BR3459a</name>
    <dbReference type="NCBI Taxonomy" id="1229205"/>
    <lineage>
        <taxon>Bacteria</taxon>
        <taxon>Pseudomonadati</taxon>
        <taxon>Pseudomonadota</taxon>
        <taxon>Betaproteobacteria</taxon>
        <taxon>Burkholderiales</taxon>
        <taxon>Burkholderiaceae</taxon>
        <taxon>Paraburkholderia</taxon>
    </lineage>
</organism>
<dbReference type="PROSITE" id="PS50931">
    <property type="entry name" value="HTH_LYSR"/>
    <property type="match status" value="1"/>
</dbReference>
<dbReference type="AlphaFoldDB" id="K0E1W3"/>
<evidence type="ECO:0000259" key="5">
    <source>
        <dbReference type="PROSITE" id="PS50931"/>
    </source>
</evidence>
<gene>
    <name evidence="6" type="primary">lysR</name>
    <name evidence="6" type="ORF">BUPH_08206</name>
</gene>
<dbReference type="Gene3D" id="3.40.190.290">
    <property type="match status" value="1"/>
</dbReference>
<dbReference type="KEGG" id="bpx:BUPH_08206"/>
<keyword evidence="2" id="KW-0805">Transcription regulation</keyword>
<dbReference type="InterPro" id="IPR000847">
    <property type="entry name" value="LysR_HTH_N"/>
</dbReference>
<dbReference type="PATRIC" id="fig|1229205.11.peg.7228"/>
<evidence type="ECO:0000256" key="2">
    <source>
        <dbReference type="ARBA" id="ARBA00023015"/>
    </source>
</evidence>
<evidence type="ECO:0000256" key="1">
    <source>
        <dbReference type="ARBA" id="ARBA00009437"/>
    </source>
</evidence>
<comment type="similarity">
    <text evidence="1">Belongs to the LysR transcriptional regulatory family.</text>
</comment>
<dbReference type="Gene3D" id="1.10.10.10">
    <property type="entry name" value="Winged helix-like DNA-binding domain superfamily/Winged helix DNA-binding domain"/>
    <property type="match status" value="1"/>
</dbReference>
<feature type="domain" description="HTH lysR-type" evidence="5">
    <location>
        <begin position="75"/>
        <end position="132"/>
    </location>
</feature>
<keyword evidence="4" id="KW-0804">Transcription</keyword>
<sequence length="374" mass="41360">MGLASMAVSIRLPKSLPHSGSPNAFDASDATRYLSPPIAPSYMQTSRTAIVARAPHAVKCQYNWRLYHFLMGDPMKLRQIEAFRAVMESGSMTSAARDLQTTQPNVSRLIAQLEDETRLVLFDRTGGRLLPRPEARALFREVQRVFVGLKSLTYAADTIRNLGSGRLRIGAVPGIGLSFLPRVVERFKRTRPGVNISIHTNSSITVEQWVSSQFCDIGIVAFVSGAATCQITRLPDAQALCMVPKAHRLARRTAIKASDLRGEEFISMCQGDGSRENIDQLFEAEGVERKLTLEAQYSATCCEMVKLGMGVTLVHPLVATDFVGQGVKVLPFSPSLCYRSFLLYPPHDVAPQLVSEFATLLQCEIERELKVWSE</sequence>
<evidence type="ECO:0000313" key="7">
    <source>
        <dbReference type="Proteomes" id="UP000010105"/>
    </source>
</evidence>
<dbReference type="PRINTS" id="PR00039">
    <property type="entry name" value="HTHLYSR"/>
</dbReference>
<dbReference type="EMBL" id="CP003865">
    <property type="protein sequence ID" value="AFT90468.1"/>
    <property type="molecule type" value="Genomic_DNA"/>
</dbReference>
<evidence type="ECO:0000313" key="6">
    <source>
        <dbReference type="EMBL" id="AFT90468.1"/>
    </source>
</evidence>
<reference evidence="6 7" key="1">
    <citation type="journal article" date="2012" name="J. Bacteriol.">
        <title>Complete Genome Sequence of Burkholderia phenoliruptrix BR3459a (CLA1), a Heat-Tolerant, Nitrogen-Fixing Symbiont of Mimosa flocculosa.</title>
        <authorList>
            <person name="de Oliveira Cunha C."/>
            <person name="Goda Zuleta L.F."/>
            <person name="Paula de Almeida L.G."/>
            <person name="Prioli Ciapina L."/>
            <person name="Lustrino Borges W."/>
            <person name="Pitard R.M."/>
            <person name="Baldani J.I."/>
            <person name="Straliotto R."/>
            <person name="de Faria S.M."/>
            <person name="Hungria M."/>
            <person name="Sousa Cavada B."/>
            <person name="Mercante F.M."/>
            <person name="Ribeiro de Vasconcelos A.T."/>
        </authorList>
    </citation>
    <scope>NUCLEOTIDE SEQUENCE [LARGE SCALE GENOMIC DNA]</scope>
    <source>
        <strain evidence="6 7">BR3459a</strain>
        <plasmid evidence="6 7">pSYMBR3459</plasmid>
    </source>
</reference>
<dbReference type="HOGENOM" id="CLU_039613_6_3_4"/>
<dbReference type="SUPFAM" id="SSF53850">
    <property type="entry name" value="Periplasmic binding protein-like II"/>
    <property type="match status" value="1"/>
</dbReference>
<name>K0E1W3_9BURK</name>
<geneLocation type="plasmid" evidence="6 7">
    <name>pSYMBR3459</name>
</geneLocation>